<comment type="caution">
    <text evidence="2">The sequence shown here is derived from an EMBL/GenBank/DDBJ whole genome shotgun (WGS) entry which is preliminary data.</text>
</comment>
<protein>
    <submittedName>
        <fullName evidence="2">Uncharacterized protein</fullName>
    </submittedName>
</protein>
<evidence type="ECO:0000256" key="1">
    <source>
        <dbReference type="SAM" id="SignalP"/>
    </source>
</evidence>
<proteinExistence type="predicted"/>
<feature type="signal peptide" evidence="1">
    <location>
        <begin position="1"/>
        <end position="38"/>
    </location>
</feature>
<evidence type="ECO:0000313" key="3">
    <source>
        <dbReference type="Proteomes" id="UP000288351"/>
    </source>
</evidence>
<organism evidence="2 3">
    <name type="scientific">Streptomyces noursei</name>
    <name type="common">Streptomyces albulus</name>
    <dbReference type="NCBI Taxonomy" id="1971"/>
    <lineage>
        <taxon>Bacteria</taxon>
        <taxon>Bacillati</taxon>
        <taxon>Actinomycetota</taxon>
        <taxon>Actinomycetes</taxon>
        <taxon>Kitasatosporales</taxon>
        <taxon>Streptomycetaceae</taxon>
        <taxon>Streptomyces</taxon>
    </lineage>
</organism>
<reference evidence="2 3" key="1">
    <citation type="journal article" date="2019" name="Microbiol. Resour. Announc.">
        <title>Draft Genome Sequence of the Most Traditional epsilon-Poly-l-Lysine Producer, Streptomyces albulus NBRC14147.</title>
        <authorList>
            <person name="Yamanaka K."/>
            <person name="Hamano Y."/>
        </authorList>
    </citation>
    <scope>NUCLEOTIDE SEQUENCE [LARGE SCALE GENOMIC DNA]</scope>
    <source>
        <strain evidence="2 3">NBRC 14147</strain>
    </source>
</reference>
<dbReference type="AlphaFoldDB" id="A0A401RCW2"/>
<dbReference type="EMBL" id="BHXC01000007">
    <property type="protein sequence ID" value="GCB95461.1"/>
    <property type="molecule type" value="Genomic_DNA"/>
</dbReference>
<gene>
    <name evidence="2" type="ORF">SALB_08266</name>
</gene>
<name>A0A401RCW2_STRNR</name>
<evidence type="ECO:0000313" key="2">
    <source>
        <dbReference type="EMBL" id="GCB95461.1"/>
    </source>
</evidence>
<dbReference type="Proteomes" id="UP000288351">
    <property type="component" value="Unassembled WGS sequence"/>
</dbReference>
<feature type="chain" id="PRO_5039225290" evidence="1">
    <location>
        <begin position="39"/>
        <end position="359"/>
    </location>
</feature>
<sequence length="359" mass="36729">MTRMARQSMSARKATVGSAAMVVAGLALVIGAAAPGQAVPVAATAGARSVPDCGAATAAGVPAAQRTHAAAATEAAPATAVTGSAAQKLAYGLAPEAPIGLWSSSNVTLRTPVAKGTVHLDVTTHGFIADSLLMQRYDAKTHRWVDLDVRSAGSGSPNKGRFSFPVSAAASPGRPATVALRVQAIDRPGRLDVSASVDDGHGHTYRAPTRSTVVDRPTTGVTGWSDGAGLVRGGAAKEFDLRVKNTTKRAYPELNAGFSAYGQGGDRFVAPKDLVLQQYVPERGWQHVPLVPSGCDPGMSAALVPTAKKPLAPGATAVYRLRLAVAPDAPVAKVEAGLSVGNGDTSLSYRSLPFAIRAR</sequence>
<keyword evidence="1" id="KW-0732">Signal</keyword>
<accession>A0A401RCW2</accession>